<evidence type="ECO:0000259" key="2">
    <source>
        <dbReference type="PROSITE" id="PS50093"/>
    </source>
</evidence>
<dbReference type="RefSeq" id="WP_369330636.1">
    <property type="nucleotide sequence ID" value="NZ_JAULBC010000005.1"/>
</dbReference>
<dbReference type="Pfam" id="PF18911">
    <property type="entry name" value="PKD_4"/>
    <property type="match status" value="1"/>
</dbReference>
<dbReference type="SUPFAM" id="SSF49299">
    <property type="entry name" value="PKD domain"/>
    <property type="match status" value="2"/>
</dbReference>
<dbReference type="InterPro" id="IPR003961">
    <property type="entry name" value="FN3_dom"/>
</dbReference>
<keyword evidence="1" id="KW-0732">Signal</keyword>
<dbReference type="Pfam" id="PF13229">
    <property type="entry name" value="Beta_helix"/>
    <property type="match status" value="1"/>
</dbReference>
<dbReference type="SMART" id="SM00710">
    <property type="entry name" value="PbH1"/>
    <property type="match status" value="14"/>
</dbReference>
<dbReference type="CDD" id="cd00063">
    <property type="entry name" value="FN3"/>
    <property type="match status" value="1"/>
</dbReference>
<dbReference type="InterPro" id="IPR036116">
    <property type="entry name" value="FN3_sf"/>
</dbReference>
<dbReference type="PANTHER" id="PTHR43037">
    <property type="entry name" value="UNNAMED PRODUCT-RELATED"/>
    <property type="match status" value="1"/>
</dbReference>
<dbReference type="InterPro" id="IPR012334">
    <property type="entry name" value="Pectin_lyas_fold"/>
</dbReference>
<dbReference type="SUPFAM" id="SSF51126">
    <property type="entry name" value="Pectin lyase-like"/>
    <property type="match status" value="2"/>
</dbReference>
<organism evidence="4 5">
    <name type="scientific">Danxiaibacter flavus</name>
    <dbReference type="NCBI Taxonomy" id="3049108"/>
    <lineage>
        <taxon>Bacteria</taxon>
        <taxon>Pseudomonadati</taxon>
        <taxon>Bacteroidota</taxon>
        <taxon>Chitinophagia</taxon>
        <taxon>Chitinophagales</taxon>
        <taxon>Chitinophagaceae</taxon>
        <taxon>Danxiaibacter</taxon>
    </lineage>
</organism>
<sequence length="2518" mass="273508">MAITNQQTGSTYTTLLDALNALPATFDKDYSILVAQDVNLGSAALTLPVKTSGSYKLTITFDVATRKIYTDNTQTSTLIVGNINNFVLDKCIVSNPNYGSTSARAILINGSCNSIKLSNVKFDGCAYGVGNSSSFAGIVSTLTLDNCMFQNCSQGATYIGAGTITNGDYTQPSSAYNYTNCTFTKCIGQDVNAKSFIPGTSNNTNVQFVAVKCYNLTVQDCQVLTSSNKGFDFEHCQNLTIQRNYVTDTAWVNANNNPIIINNVLGLRFERNLVADNNNTANAVQVNYNKTTYFNSNTIDTASGKPLNSTNFLDWKELCNNIFWSRGSYVQLVNSTAGLNFNTEFQLAKNNYYRCDGNVNSVNVQVGTTTPGANVTIKSNGDATIATYQGNGYELGSFFVGSGAATGDKAEIFNKGTVSTKPKFMVLVTATASVFQKGDATKGGAKDVRGWNIQAGTPDIGAYDNSATDPTATHNPPQISLSVNRPAGIKSDSTFNFSAAVNFLDTGATASAWLWNFGDGTTSTSQNPSKQYTSLPSSGNTFTVVCTLTDSNGMTDTKTLSVNVYNDGVEIIGGNANGEVYTGSAALMNAATRVFKSSPTGSLTPLTGNISIAIKTTTVQDYFYYSNGDAGNYRVTIYTDLTFTGGQKCWVRSLTSENGVWMQGRTNINWVGLKFTTATGLGGVRCTNGKSNVFIQCDFTDSQYGVYMTGADGYDFYDCTFTRTKVSKMYMNACSNITFVRCNLTYDGTDTESTYTGTRQQLTIGNCSNIRFLKCTISGNGNWDCFIKGNQLRDLIFDGCFIEKFNQQVFWFINGPAGEFNAQRVTIRNNIFKNSMVVAGRGSAAIFDLTDCYYFDIANNTIFEDRAGTAGLRFFNVTGTSAMIHYFNNLLYVKDSNPTAGGAECNIFRIVTTGNTSDQPTFVADHNYYMFQDGARTKIKWGNVNNVSYRNLDNAVGAGLEAANSVQYANDVAATNLIDTTTMEPVAGSPLIGFGTDAIMAPYDYDLNTRYSNGTIGAKEYVKSAYTLTAASFVVTNMSKKANRIEYTSDNVSYNIPSLDPLVFANLFAPLIKDYKWEITGGDYSNTQYAGNFGLFFELEQTYNVKLTITKNDNSTLVINKPGFFVVSKPRPIPEFKISKYRIFKGDKVDFINESQFGATYEWTITNSATTVSETITTENISQKQFDTVGVFDVKLKVTNTIDNDTKEYKRTLHVNDEFALPYQIYDTERAIYYSDEQINVSQYTRFKKKTDVHRWFIHNSNTGDLVYTNPQKSPTIPAGRIPAGDYDILFVIYNKNGSVLNWRRRAFCVLPIASTAPKFNKVCTITDRFVDPISGNSYDGVRVDGTNDNIAPGTIIVLTGEARRVELTYLKGTAEAPIVIVPGQDEFEIKMNSFNGFHMVGCEHVVIAGQLNPSRQKLGFNVHNDTTGIPVHASSSCVNGEYLSTYMRVMGCELWNSGFTAMRMKTEPYGESPQYWRGTGFIQMDTLLHDNEVHDTGGEGMYLGGTTADEATSYYQPSVPDINGNVVTKCFWTPLFNTKVWRNNVYATGWDGIQCGNCFRGAEVHDNVVLNTGVAQVANQGSGFSINNGFQGDIYYNIVDNNIIMQPGKGLTRVFANSIVRNGGNDSIYIINDGHVADWNFDKTPTNGPYGGQWDGVTYYDGSATQLEFYANSMMTNRMAFYFLSKMPSNIMPSIKVYGNLVIYSIVSYNNFDPLRSPQAPADMPQRKLVYTASETGGFISDNVKSFQNVVRRFDDIDDLQLSNIVKVDTSISPGSTALWKEFPDPVFADMISRSNYLGKLFSAEGLHNSNAAGFVTIGANTLPAYTGGAYNPKYYNFMGGNTAENNAYTGPADTITIDYEANVLVVHDGVTAGGKRTVKQGATGFFMIGTKKYVVDKGSFVNIIETGGGGGGTTPTASGAVQNFNVVANTNQNAVNWGAPASNGGSAITSYKLYRGTASGSLTLFKTLSSSQLNYIDTEVTNGTKYYYQVTAVNGVGESIRSLEKSGMPLAASNDAEFVTVSGWDDAYPTQMGWLYKPAGYNNGNTNKYPLIIFLHGSGEIANSLTAAPGGITKLASQGLPLLLKNGQVMNSLVFCPQILNSDFRNDRPNKALNFMIANCRVDTNKVYLVGLSLGAQGVWYARTQTPQIFAAAIIASGAGSQTNTTGYNAAKKVNALWVGGDNDTTQPFYSSGVTTTPVALQTGMNTYGPAPDVPDQMIVIKGGTHSASVWNDHMFDKSKAGFDFEQWLLRFSLVPEDAATNFVTWIEGLVSAGKWDNVLFSVSDAQAFITRLTDGTVKTNLQARLNAVTTALDGRGKRFVIDLGAASGNYNYLASGAAAASVSSLKDQTNTASSYGLQVITAGTTGTTEFTTSNYFPTKCFGFTSPVMRNGFVVNGSGGQYKITGLNPAKTYRMLFLGGIDKTDAANPAELTITIGVTSKYKFTPGNNRDFIEFSGLTGLSELTFKAQSSPNLANSGSVTKLENGAIQTATSNISSFKSCDTYLNAVILIETTTI</sequence>
<protein>
    <submittedName>
        <fullName evidence="4">PKD domain-containing protein</fullName>
    </submittedName>
</protein>
<reference evidence="4 5" key="1">
    <citation type="submission" date="2023-07" db="EMBL/GenBank/DDBJ databases">
        <authorList>
            <person name="Lian W.-H."/>
        </authorList>
    </citation>
    <scope>NUCLEOTIDE SEQUENCE [LARGE SCALE GENOMIC DNA]</scope>
    <source>
        <strain evidence="4 5">SYSU DXS3180</strain>
    </source>
</reference>
<feature type="domain" description="Fibronectin type-III" evidence="3">
    <location>
        <begin position="1922"/>
        <end position="2014"/>
    </location>
</feature>
<feature type="domain" description="PKD" evidence="2">
    <location>
        <begin position="506"/>
        <end position="569"/>
    </location>
</feature>
<dbReference type="Gene3D" id="2.60.40.10">
    <property type="entry name" value="Immunoglobulins"/>
    <property type="match status" value="3"/>
</dbReference>
<accession>A0ABV3ZI85</accession>
<dbReference type="InterPro" id="IPR013783">
    <property type="entry name" value="Ig-like_fold"/>
</dbReference>
<dbReference type="Gene3D" id="2.10.10.30">
    <property type="match status" value="1"/>
</dbReference>
<dbReference type="PROSITE" id="PS50853">
    <property type="entry name" value="FN3"/>
    <property type="match status" value="1"/>
</dbReference>
<dbReference type="EMBL" id="JAULBC010000005">
    <property type="protein sequence ID" value="MEX6689230.1"/>
    <property type="molecule type" value="Genomic_DNA"/>
</dbReference>
<dbReference type="InterPro" id="IPR029058">
    <property type="entry name" value="AB_hydrolase_fold"/>
</dbReference>
<dbReference type="InterPro" id="IPR050955">
    <property type="entry name" value="Plant_Biomass_Hydrol_Est"/>
</dbReference>
<dbReference type="CDD" id="cd00146">
    <property type="entry name" value="PKD"/>
    <property type="match status" value="1"/>
</dbReference>
<dbReference type="PROSITE" id="PS50093">
    <property type="entry name" value="PKD"/>
    <property type="match status" value="1"/>
</dbReference>
<dbReference type="Gene3D" id="3.40.50.1820">
    <property type="entry name" value="alpha/beta hydrolase"/>
    <property type="match status" value="1"/>
</dbReference>
<dbReference type="Gene3D" id="2.160.20.10">
    <property type="entry name" value="Single-stranded right-handed beta-helix, Pectin lyase-like"/>
    <property type="match status" value="1"/>
</dbReference>
<gene>
    <name evidence="4" type="ORF">QTN47_17100</name>
</gene>
<evidence type="ECO:0000256" key="1">
    <source>
        <dbReference type="ARBA" id="ARBA00022729"/>
    </source>
</evidence>
<evidence type="ECO:0000259" key="3">
    <source>
        <dbReference type="PROSITE" id="PS50853"/>
    </source>
</evidence>
<dbReference type="SMART" id="SM00060">
    <property type="entry name" value="FN3"/>
    <property type="match status" value="1"/>
</dbReference>
<evidence type="ECO:0000313" key="4">
    <source>
        <dbReference type="EMBL" id="MEX6689230.1"/>
    </source>
</evidence>
<comment type="caution">
    <text evidence="4">The sequence shown here is derived from an EMBL/GenBank/DDBJ whole genome shotgun (WGS) entry which is preliminary data.</text>
</comment>
<dbReference type="SUPFAM" id="SSF53474">
    <property type="entry name" value="alpha/beta-Hydrolases"/>
    <property type="match status" value="1"/>
</dbReference>
<evidence type="ECO:0000313" key="5">
    <source>
        <dbReference type="Proteomes" id="UP001560573"/>
    </source>
</evidence>
<dbReference type="SMART" id="SM00089">
    <property type="entry name" value="PKD"/>
    <property type="match status" value="1"/>
</dbReference>
<dbReference type="PANTHER" id="PTHR43037:SF1">
    <property type="entry name" value="BLL1128 PROTEIN"/>
    <property type="match status" value="1"/>
</dbReference>
<dbReference type="InterPro" id="IPR035986">
    <property type="entry name" value="PKD_dom_sf"/>
</dbReference>
<keyword evidence="5" id="KW-1185">Reference proteome</keyword>
<dbReference type="SUPFAM" id="SSF49265">
    <property type="entry name" value="Fibronectin type III"/>
    <property type="match status" value="1"/>
</dbReference>
<name>A0ABV3ZI85_9BACT</name>
<dbReference type="InterPro" id="IPR006626">
    <property type="entry name" value="PbH1"/>
</dbReference>
<proteinExistence type="predicted"/>
<dbReference type="InterPro" id="IPR039448">
    <property type="entry name" value="Beta_helix"/>
</dbReference>
<dbReference type="Proteomes" id="UP001560573">
    <property type="component" value="Unassembled WGS sequence"/>
</dbReference>
<dbReference type="InterPro" id="IPR022409">
    <property type="entry name" value="PKD/Chitinase_dom"/>
</dbReference>
<dbReference type="InterPro" id="IPR011050">
    <property type="entry name" value="Pectin_lyase_fold/virulence"/>
</dbReference>
<dbReference type="Pfam" id="PF00041">
    <property type="entry name" value="fn3"/>
    <property type="match status" value="1"/>
</dbReference>
<dbReference type="InterPro" id="IPR000601">
    <property type="entry name" value="PKD_dom"/>
</dbReference>